<dbReference type="EMBL" id="JAVRRL010000091">
    <property type="protein sequence ID" value="KAK5108269.1"/>
    <property type="molecule type" value="Genomic_DNA"/>
</dbReference>
<feature type="region of interest" description="Disordered" evidence="1">
    <location>
        <begin position="31"/>
        <end position="61"/>
    </location>
</feature>
<organism evidence="2 3">
    <name type="scientific">Meristemomyces frigidus</name>
    <dbReference type="NCBI Taxonomy" id="1508187"/>
    <lineage>
        <taxon>Eukaryota</taxon>
        <taxon>Fungi</taxon>
        <taxon>Dikarya</taxon>
        <taxon>Ascomycota</taxon>
        <taxon>Pezizomycotina</taxon>
        <taxon>Dothideomycetes</taxon>
        <taxon>Dothideomycetidae</taxon>
        <taxon>Mycosphaerellales</taxon>
        <taxon>Teratosphaeriaceae</taxon>
        <taxon>Meristemomyces</taxon>
    </lineage>
</organism>
<evidence type="ECO:0000313" key="3">
    <source>
        <dbReference type="Proteomes" id="UP001310890"/>
    </source>
</evidence>
<evidence type="ECO:0000313" key="2">
    <source>
        <dbReference type="EMBL" id="KAK5108269.1"/>
    </source>
</evidence>
<gene>
    <name evidence="2" type="ORF">LTR62_008653</name>
</gene>
<dbReference type="Proteomes" id="UP001310890">
    <property type="component" value="Unassembled WGS sequence"/>
</dbReference>
<evidence type="ECO:0000256" key="1">
    <source>
        <dbReference type="SAM" id="MobiDB-lite"/>
    </source>
</evidence>
<accession>A0AAN7TKS0</accession>
<protein>
    <submittedName>
        <fullName evidence="2">Uncharacterized protein</fullName>
    </submittedName>
</protein>
<feature type="compositionally biased region" description="Low complexity" evidence="1">
    <location>
        <begin position="33"/>
        <end position="44"/>
    </location>
</feature>
<dbReference type="AlphaFoldDB" id="A0AAN7TKS0"/>
<comment type="caution">
    <text evidence="2">The sequence shown here is derived from an EMBL/GenBank/DDBJ whole genome shotgun (WGS) entry which is preliminary data.</text>
</comment>
<name>A0AAN7TKS0_9PEZI</name>
<reference evidence="2" key="1">
    <citation type="submission" date="2023-08" db="EMBL/GenBank/DDBJ databases">
        <title>Black Yeasts Isolated from many extreme environments.</title>
        <authorList>
            <person name="Coleine C."/>
            <person name="Stajich J.E."/>
            <person name="Selbmann L."/>
        </authorList>
    </citation>
    <scope>NUCLEOTIDE SEQUENCE</scope>
    <source>
        <strain evidence="2">CCFEE 5401</strain>
    </source>
</reference>
<proteinExistence type="predicted"/>
<sequence>MNRWFMLGRPSDHLHFLPPRRHIDNAQKLRLISSTNHTPTTSSSDAPETRRELLSPSSSTRSNWLTLTGPWRLPLWAERRWHDTFGDDHCNAVPLSDGHHIMFTDEQTGLLCLGADQPIGSARRLSRKVVFEPPTHLLGAEKDRLPFTSVYAVASDLDTGVRIVAAYSDALVLFSVPIDVLRYSTAEQEETLLNTYPPSDETGAVNVSHDALGNLSAVVRSFPEGEESSNIQMLNMAWVHWLNTPRSRIAEASAQIWPLRITGAQFGTIQDPAALAIQVGLTIEVWAFARDGQVETWRG</sequence>